<sequence length="136" mass="15085">MLSRLGSEDELLEESQWIAAMISCWLDEEWPAAELVEVHASLGAAAGQAYFRLRQPEGGQEGIKEMGDLVLALAGELMTFDFWPTFTDAFSVSNKACEFLMLRQGCAVCCTSESDKTAIARYEAQLQQRPQTRDAV</sequence>
<dbReference type="eggNOG" id="ENOG502S7DT">
    <property type="taxonomic scope" value="Eukaryota"/>
</dbReference>
<dbReference type="InParanoid" id="E1ZE24"/>
<dbReference type="OrthoDB" id="530342at2759"/>
<dbReference type="OMA" id="MTQPIPP"/>
<name>E1ZE24_CHLVA</name>
<proteinExistence type="predicted"/>
<dbReference type="GeneID" id="17355403"/>
<gene>
    <name evidence="1" type="ORF">CHLNCDRAFT_145268</name>
</gene>
<dbReference type="PANTHER" id="PTHR36776">
    <property type="entry name" value="EXPRESSED PROTEIN"/>
    <property type="match status" value="1"/>
</dbReference>
<reference evidence="1 2" key="1">
    <citation type="journal article" date="2010" name="Plant Cell">
        <title>The Chlorella variabilis NC64A genome reveals adaptation to photosymbiosis, coevolution with viruses, and cryptic sex.</title>
        <authorList>
            <person name="Blanc G."/>
            <person name="Duncan G."/>
            <person name="Agarkova I."/>
            <person name="Borodovsky M."/>
            <person name="Gurnon J."/>
            <person name="Kuo A."/>
            <person name="Lindquist E."/>
            <person name="Lucas S."/>
            <person name="Pangilinan J."/>
            <person name="Polle J."/>
            <person name="Salamov A."/>
            <person name="Terry A."/>
            <person name="Yamada T."/>
            <person name="Dunigan D.D."/>
            <person name="Grigoriev I.V."/>
            <person name="Claverie J.M."/>
            <person name="Van Etten J.L."/>
        </authorList>
    </citation>
    <scope>NUCLEOTIDE SEQUENCE [LARGE SCALE GENOMIC DNA]</scope>
    <source>
        <strain evidence="1 2">NC64A</strain>
    </source>
</reference>
<dbReference type="Proteomes" id="UP000008141">
    <property type="component" value="Unassembled WGS sequence"/>
</dbReference>
<dbReference type="EMBL" id="GL433843">
    <property type="protein sequence ID" value="EFN55956.1"/>
    <property type="molecule type" value="Genomic_DNA"/>
</dbReference>
<protein>
    <submittedName>
        <fullName evidence="1">Uncharacterized protein</fullName>
    </submittedName>
</protein>
<organism evidence="2">
    <name type="scientific">Chlorella variabilis</name>
    <name type="common">Green alga</name>
    <dbReference type="NCBI Taxonomy" id="554065"/>
    <lineage>
        <taxon>Eukaryota</taxon>
        <taxon>Viridiplantae</taxon>
        <taxon>Chlorophyta</taxon>
        <taxon>core chlorophytes</taxon>
        <taxon>Trebouxiophyceae</taxon>
        <taxon>Chlorellales</taxon>
        <taxon>Chlorellaceae</taxon>
        <taxon>Chlorella clade</taxon>
        <taxon>Chlorella</taxon>
    </lineage>
</organism>
<dbReference type="PANTHER" id="PTHR36776:SF1">
    <property type="entry name" value="EXPRESSED PROTEIN"/>
    <property type="match status" value="1"/>
</dbReference>
<dbReference type="AlphaFoldDB" id="E1ZE24"/>
<evidence type="ECO:0000313" key="1">
    <source>
        <dbReference type="EMBL" id="EFN55956.1"/>
    </source>
</evidence>
<keyword evidence="2" id="KW-1185">Reference proteome</keyword>
<dbReference type="KEGG" id="cvr:CHLNCDRAFT_145268"/>
<dbReference type="RefSeq" id="XP_005848058.1">
    <property type="nucleotide sequence ID" value="XM_005847996.1"/>
</dbReference>
<evidence type="ECO:0000313" key="2">
    <source>
        <dbReference type="Proteomes" id="UP000008141"/>
    </source>
</evidence>
<accession>E1ZE24</accession>